<evidence type="ECO:0000313" key="2">
    <source>
        <dbReference type="Proteomes" id="UP000481033"/>
    </source>
</evidence>
<protein>
    <submittedName>
        <fullName evidence="1">Uncharacterized protein</fullName>
    </submittedName>
</protein>
<dbReference type="RefSeq" id="WP_163698743.1">
    <property type="nucleotide sequence ID" value="NZ_QXHD01000004.1"/>
</dbReference>
<gene>
    <name evidence="1" type="ORF">DXZ20_13925</name>
</gene>
<accession>A0A6M0RKH6</accession>
<dbReference type="EMBL" id="QXHD01000004">
    <property type="protein sequence ID" value="NEZ56757.1"/>
    <property type="molecule type" value="Genomic_DNA"/>
</dbReference>
<proteinExistence type="predicted"/>
<evidence type="ECO:0000313" key="1">
    <source>
        <dbReference type="EMBL" id="NEZ56757.1"/>
    </source>
</evidence>
<dbReference type="Proteomes" id="UP000481033">
    <property type="component" value="Unassembled WGS sequence"/>
</dbReference>
<dbReference type="PANTHER" id="PTHR37203:SF3">
    <property type="entry name" value="SLR0975 PROTEIN"/>
    <property type="match status" value="1"/>
</dbReference>
<keyword evidence="2" id="KW-1185">Reference proteome</keyword>
<dbReference type="AlphaFoldDB" id="A0A6M0RKH6"/>
<organism evidence="1 2">
    <name type="scientific">Adonisia turfae CCMR0081</name>
    <dbReference type="NCBI Taxonomy" id="2292702"/>
    <lineage>
        <taxon>Bacteria</taxon>
        <taxon>Bacillati</taxon>
        <taxon>Cyanobacteriota</taxon>
        <taxon>Adonisia</taxon>
        <taxon>Adonisia turfae</taxon>
    </lineage>
</organism>
<reference evidence="1 2" key="1">
    <citation type="journal article" date="2020" name="Microb. Ecol.">
        <title>Ecogenomics of the Marine Benthic Filamentous Cyanobacterium Adonisia.</title>
        <authorList>
            <person name="Walter J.M."/>
            <person name="Coutinho F.H."/>
            <person name="Leomil L."/>
            <person name="Hargreaves P.I."/>
            <person name="Campeao M.E."/>
            <person name="Vieira V.V."/>
            <person name="Silva B.S."/>
            <person name="Fistarol G.O."/>
            <person name="Salomon P.S."/>
            <person name="Sawabe T."/>
            <person name="Mino S."/>
            <person name="Hosokawa M."/>
            <person name="Miyashita H."/>
            <person name="Maruyama F."/>
            <person name="van Verk M.C."/>
            <person name="Dutilh B.E."/>
            <person name="Thompson C.C."/>
            <person name="Thompson F.L."/>
        </authorList>
    </citation>
    <scope>NUCLEOTIDE SEQUENCE [LARGE SCALE GENOMIC DNA]</scope>
    <source>
        <strain evidence="1 2">CCMR0081</strain>
    </source>
</reference>
<dbReference type="PANTHER" id="PTHR37203">
    <property type="match status" value="1"/>
</dbReference>
<sequence length="288" mass="32531">MDELRTGLELATHVELAALAEVLFRPKFNPLDYWCTPSPQKVQSCDRTHRIQQIDARLRYLAADGLTVLRQDTQQLSYRQILLQLNRHLKLRLSTRLSTLDLEAEIFLQLLEKTWQQLPPSQQRQLQKRLTNELAQMKEFQRLSPQLQQNPMALVLKGGGAVAASSVIRPWLLQQIAKQFALQMARYQVAQQTLRGAATLGAKVQGKAAIHLASRGMAINTARYSAVRGVFACLGPALWTWFIVDLGWRAIASNYTRVIPVVFTLAQIRLIRDSDNELSDHATLEAAA</sequence>
<name>A0A6M0RKH6_9CYAN</name>
<comment type="caution">
    <text evidence="1">The sequence shown here is derived from an EMBL/GenBank/DDBJ whole genome shotgun (WGS) entry which is preliminary data.</text>
</comment>